<gene>
    <name evidence="2" type="ORF">N656DRAFT_778293</name>
</gene>
<evidence type="ECO:0000313" key="2">
    <source>
        <dbReference type="EMBL" id="KAK4113511.1"/>
    </source>
</evidence>
<dbReference type="AlphaFoldDB" id="A0AAN6YTD6"/>
<organism evidence="2 3">
    <name type="scientific">Canariomyces notabilis</name>
    <dbReference type="NCBI Taxonomy" id="2074819"/>
    <lineage>
        <taxon>Eukaryota</taxon>
        <taxon>Fungi</taxon>
        <taxon>Dikarya</taxon>
        <taxon>Ascomycota</taxon>
        <taxon>Pezizomycotina</taxon>
        <taxon>Sordariomycetes</taxon>
        <taxon>Sordariomycetidae</taxon>
        <taxon>Sordariales</taxon>
        <taxon>Chaetomiaceae</taxon>
        <taxon>Canariomyces</taxon>
    </lineage>
</organism>
<accession>A0AAN6YTD6</accession>
<sequence length="217" mass="24139">MPLQPSQSFTSTTAETSPNPRAPLQPQQVSPNLNSSPQPLPNTNPTPAPNPSPITPPPQPVPAKKRRGRPPKPLSARKPPAPRTINLKPTLRQERSYSRDKKLQVITFLAQTKLPRTREGPAPRRRQGAAETDADPAELGLNPSLTYRDVTLKEASEFFKIPHSTIEGWWRRREDILQGQGRKRKGKGGKGKAEARRVRVGDLELEEQRQDGDVGRT</sequence>
<protein>
    <submittedName>
        <fullName evidence="2">Uncharacterized protein</fullName>
    </submittedName>
</protein>
<reference evidence="2" key="1">
    <citation type="journal article" date="2023" name="Mol. Phylogenet. Evol.">
        <title>Genome-scale phylogeny and comparative genomics of the fungal order Sordariales.</title>
        <authorList>
            <person name="Hensen N."/>
            <person name="Bonometti L."/>
            <person name="Westerberg I."/>
            <person name="Brannstrom I.O."/>
            <person name="Guillou S."/>
            <person name="Cros-Aarteil S."/>
            <person name="Calhoun S."/>
            <person name="Haridas S."/>
            <person name="Kuo A."/>
            <person name="Mondo S."/>
            <person name="Pangilinan J."/>
            <person name="Riley R."/>
            <person name="LaButti K."/>
            <person name="Andreopoulos B."/>
            <person name="Lipzen A."/>
            <person name="Chen C."/>
            <person name="Yan M."/>
            <person name="Daum C."/>
            <person name="Ng V."/>
            <person name="Clum A."/>
            <person name="Steindorff A."/>
            <person name="Ohm R.A."/>
            <person name="Martin F."/>
            <person name="Silar P."/>
            <person name="Natvig D.O."/>
            <person name="Lalanne C."/>
            <person name="Gautier V."/>
            <person name="Ament-Velasquez S.L."/>
            <person name="Kruys A."/>
            <person name="Hutchinson M.I."/>
            <person name="Powell A.J."/>
            <person name="Barry K."/>
            <person name="Miller A.N."/>
            <person name="Grigoriev I.V."/>
            <person name="Debuchy R."/>
            <person name="Gladieux P."/>
            <person name="Hiltunen Thoren M."/>
            <person name="Johannesson H."/>
        </authorList>
    </citation>
    <scope>NUCLEOTIDE SEQUENCE</scope>
    <source>
        <strain evidence="2">CBS 508.74</strain>
    </source>
</reference>
<feature type="compositionally biased region" description="Polar residues" evidence="1">
    <location>
        <begin position="1"/>
        <end position="19"/>
    </location>
</feature>
<name>A0AAN6YTD6_9PEZI</name>
<feature type="compositionally biased region" description="Basic residues" evidence="1">
    <location>
        <begin position="181"/>
        <end position="190"/>
    </location>
</feature>
<dbReference type="EMBL" id="MU853339">
    <property type="protein sequence ID" value="KAK4113511.1"/>
    <property type="molecule type" value="Genomic_DNA"/>
</dbReference>
<feature type="compositionally biased region" description="Basic and acidic residues" evidence="1">
    <location>
        <begin position="191"/>
        <end position="217"/>
    </location>
</feature>
<dbReference type="GeneID" id="89939106"/>
<keyword evidence="3" id="KW-1185">Reference proteome</keyword>
<comment type="caution">
    <text evidence="2">The sequence shown here is derived from an EMBL/GenBank/DDBJ whole genome shotgun (WGS) entry which is preliminary data.</text>
</comment>
<feature type="compositionally biased region" description="Basic and acidic residues" evidence="1">
    <location>
        <begin position="91"/>
        <end position="103"/>
    </location>
</feature>
<feature type="compositionally biased region" description="Pro residues" evidence="1">
    <location>
        <begin position="38"/>
        <end position="61"/>
    </location>
</feature>
<feature type="compositionally biased region" description="Low complexity" evidence="1">
    <location>
        <begin position="25"/>
        <end position="37"/>
    </location>
</feature>
<evidence type="ECO:0000313" key="3">
    <source>
        <dbReference type="Proteomes" id="UP001302812"/>
    </source>
</evidence>
<feature type="region of interest" description="Disordered" evidence="1">
    <location>
        <begin position="1"/>
        <end position="142"/>
    </location>
</feature>
<dbReference type="Proteomes" id="UP001302812">
    <property type="component" value="Unassembled WGS sequence"/>
</dbReference>
<evidence type="ECO:0000256" key="1">
    <source>
        <dbReference type="SAM" id="MobiDB-lite"/>
    </source>
</evidence>
<dbReference type="RefSeq" id="XP_064671081.1">
    <property type="nucleotide sequence ID" value="XM_064814981.1"/>
</dbReference>
<reference evidence="2" key="2">
    <citation type="submission" date="2023-05" db="EMBL/GenBank/DDBJ databases">
        <authorList>
            <consortium name="Lawrence Berkeley National Laboratory"/>
            <person name="Steindorff A."/>
            <person name="Hensen N."/>
            <person name="Bonometti L."/>
            <person name="Westerberg I."/>
            <person name="Brannstrom I.O."/>
            <person name="Guillou S."/>
            <person name="Cros-Aarteil S."/>
            <person name="Calhoun S."/>
            <person name="Haridas S."/>
            <person name="Kuo A."/>
            <person name="Mondo S."/>
            <person name="Pangilinan J."/>
            <person name="Riley R."/>
            <person name="Labutti K."/>
            <person name="Andreopoulos B."/>
            <person name="Lipzen A."/>
            <person name="Chen C."/>
            <person name="Yanf M."/>
            <person name="Daum C."/>
            <person name="Ng V."/>
            <person name="Clum A."/>
            <person name="Ohm R."/>
            <person name="Martin F."/>
            <person name="Silar P."/>
            <person name="Natvig D."/>
            <person name="Lalanne C."/>
            <person name="Gautier V."/>
            <person name="Ament-Velasquez S.L."/>
            <person name="Kruys A."/>
            <person name="Hutchinson M.I."/>
            <person name="Powell A.J."/>
            <person name="Barry K."/>
            <person name="Miller A.N."/>
            <person name="Grigoriev I.V."/>
            <person name="Debuchy R."/>
            <person name="Gladieux P."/>
            <person name="Thoren M.H."/>
            <person name="Johannesson H."/>
        </authorList>
    </citation>
    <scope>NUCLEOTIDE SEQUENCE</scope>
    <source>
        <strain evidence="2">CBS 508.74</strain>
    </source>
</reference>
<feature type="region of interest" description="Disordered" evidence="1">
    <location>
        <begin position="177"/>
        <end position="217"/>
    </location>
</feature>
<proteinExistence type="predicted"/>